<keyword evidence="1" id="KW-1133">Transmembrane helix</keyword>
<gene>
    <name evidence="3" type="ORF">T03_14638</name>
    <name evidence="2" type="ORF">T03_6121</name>
</gene>
<feature type="transmembrane region" description="Helical" evidence="1">
    <location>
        <begin position="7"/>
        <end position="25"/>
    </location>
</feature>
<keyword evidence="1" id="KW-0472">Membrane</keyword>
<dbReference type="EMBL" id="JYDI01000376">
    <property type="protein sequence ID" value="KRY45327.1"/>
    <property type="molecule type" value="Genomic_DNA"/>
</dbReference>
<dbReference type="AlphaFoldDB" id="A0A0V1C7P2"/>
<keyword evidence="1" id="KW-0812">Transmembrane</keyword>
<evidence type="ECO:0000256" key="1">
    <source>
        <dbReference type="SAM" id="Phobius"/>
    </source>
</evidence>
<proteinExistence type="predicted"/>
<dbReference type="EMBL" id="JYDI01000278">
    <property type="protein sequence ID" value="KRY46638.1"/>
    <property type="molecule type" value="Genomic_DNA"/>
</dbReference>
<evidence type="ECO:0000313" key="3">
    <source>
        <dbReference type="EMBL" id="KRY46638.1"/>
    </source>
</evidence>
<keyword evidence="4" id="KW-1185">Reference proteome</keyword>
<organism evidence="2 4">
    <name type="scientific">Trichinella britovi</name>
    <name type="common">Parasitic roundworm</name>
    <dbReference type="NCBI Taxonomy" id="45882"/>
    <lineage>
        <taxon>Eukaryota</taxon>
        <taxon>Metazoa</taxon>
        <taxon>Ecdysozoa</taxon>
        <taxon>Nematoda</taxon>
        <taxon>Enoplea</taxon>
        <taxon>Dorylaimia</taxon>
        <taxon>Trichinellida</taxon>
        <taxon>Trichinellidae</taxon>
        <taxon>Trichinella</taxon>
    </lineage>
</organism>
<accession>A0A0V1C7P2</accession>
<dbReference type="Proteomes" id="UP000054653">
    <property type="component" value="Unassembled WGS sequence"/>
</dbReference>
<sequence>MYSSITVLYASCFAGSFMIFLWLAVVARPVSDCPVAGFHRVSTVAPQYTVNHHVLDCCETWRLPSLELDSLLVDVKFGEGLTGPNTTHPNVVLIATGSSPNTGHSFTSQDLLAKKSTVEIETDQNMDWEIRIPFFC</sequence>
<protein>
    <submittedName>
        <fullName evidence="2">Uncharacterized protein</fullName>
    </submittedName>
</protein>
<comment type="caution">
    <text evidence="2">The sequence shown here is derived from an EMBL/GenBank/DDBJ whole genome shotgun (WGS) entry which is preliminary data.</text>
</comment>
<evidence type="ECO:0000313" key="2">
    <source>
        <dbReference type="EMBL" id="KRY45327.1"/>
    </source>
</evidence>
<evidence type="ECO:0000313" key="4">
    <source>
        <dbReference type="Proteomes" id="UP000054653"/>
    </source>
</evidence>
<name>A0A0V1C7P2_TRIBR</name>
<reference evidence="2 4" key="1">
    <citation type="submission" date="2015-01" db="EMBL/GenBank/DDBJ databases">
        <title>Evolution of Trichinella species and genotypes.</title>
        <authorList>
            <person name="Korhonen P.K."/>
            <person name="Edoardo P."/>
            <person name="Giuseppe L.R."/>
            <person name="Gasser R.B."/>
        </authorList>
    </citation>
    <scope>NUCLEOTIDE SEQUENCE [LARGE SCALE GENOMIC DNA]</scope>
    <source>
        <strain evidence="2">ISS120</strain>
    </source>
</reference>